<dbReference type="Pfam" id="PF24547">
    <property type="entry name" value="DUF7601"/>
    <property type="match status" value="1"/>
</dbReference>
<dbReference type="InterPro" id="IPR005046">
    <property type="entry name" value="DUF285"/>
</dbReference>
<dbReference type="InterPro" id="IPR038174">
    <property type="entry name" value="Strep_pil_link_sf"/>
</dbReference>
<dbReference type="InterPro" id="IPR053139">
    <property type="entry name" value="Surface_bspA-like"/>
</dbReference>
<proteinExistence type="predicted"/>
<dbReference type="InterPro" id="IPR055382">
    <property type="entry name" value="DUF7601"/>
</dbReference>
<dbReference type="AlphaFoldDB" id="A0A2N5IYT9"/>
<dbReference type="Gene3D" id="2.60.40.4270">
    <property type="entry name" value="Listeria-Bacteroides repeat domain"/>
    <property type="match status" value="1"/>
</dbReference>
<accession>A0A2N5IYT9</accession>
<dbReference type="PANTHER" id="PTHR45661">
    <property type="entry name" value="SURFACE ANTIGEN"/>
    <property type="match status" value="1"/>
</dbReference>
<evidence type="ECO:0000259" key="2">
    <source>
        <dbReference type="Pfam" id="PF12892"/>
    </source>
</evidence>
<dbReference type="EMBL" id="NMYC01000005">
    <property type="protein sequence ID" value="PLS27123.1"/>
    <property type="molecule type" value="Genomic_DNA"/>
</dbReference>
<dbReference type="Gene3D" id="3.80.10.10">
    <property type="entry name" value="Ribonuclease Inhibitor"/>
    <property type="match status" value="2"/>
</dbReference>
<evidence type="ECO:0000313" key="5">
    <source>
        <dbReference type="Proteomes" id="UP000234935"/>
    </source>
</evidence>
<dbReference type="Proteomes" id="UP000234935">
    <property type="component" value="Unassembled WGS sequence"/>
</dbReference>
<evidence type="ECO:0000259" key="3">
    <source>
        <dbReference type="Pfam" id="PF24547"/>
    </source>
</evidence>
<sequence>YGRNVTRIESQGTIILNQDSSYLFYGQRSLASLSALAKWDVSQVTDMDGLFSNCTSLSDLSGLAKWDVGQVTNMSALFSNCSSLSDLSGLAKWDVGQVTSMYYLFSGCTSLSDLSGLAAWDVSRVTNMSYLFSRCTSLSDLSALAKWDVSQVTSMYYLFSRCTSLSDLSALANWNVSQVTDMNSLFSDCTNLASLKGLENWKTTSLRYMVDGNGAGGMFYNCTSLSDLSALANWNVSQVTRMSALFYNCTSLSDLSALAAWDVSRVTNMYSMFSDCTSLSDVSAIAHWNLSSIPKGSNNWDQMFNNCGNLTRIGVPASQHGGDSFIHWNAIHFSNAMPKFIEETGDRQYNSWNSLYDAMQNTPTEYQQGIVYVKYTPSWIVNFDANGGIGTQTRMLVPIEDLSVELPSCEFMRFGYRFAGWTAQPDPISDMNPVLTTLTPATHNDGDRYTVYAQWEKLDDADEQPSTPASGMLPGWIQVGAENTSSIITPLQTGTTTFTNQYAPGSTSIVFKFTKLMDGNVPDQSYEFELLDQNGHVLQTVRNIGATVAFQPINYTAEGEHVYLVREKNPNNDKLQYDDHLVQISVKVTGEGEQLKAEAIILGDTVFRNTSTPAVLSISKSVEHADQYTPDKDTQFTFDVELTDRDGKPVNGDYNMSIGDHAQAVTFKDGKLNLTLKAGQTATIKDIPAHAKYKVSETNLPDGYTLKDNALVNANGTLDANAAVTVTAVNKYEPKNGTAMVQAVKKLLYANTDTAYVLKADQFRFTLCEVRPTDADPDNCVGVSDTTNLKDGTVTFPQLEYDQPGTHTYQMREVIGVDSGITYDKQIVTVTVNVTDNGSGRLQTTVNYRNGTEPTFVNRIWNAPLLPQTGNVAVWALCATIMLGGVFLAVQRGKRG</sequence>
<dbReference type="Gene3D" id="2.60.40.1140">
    <property type="entry name" value="Collagen-binding surface protein Cna, B-type domain"/>
    <property type="match status" value="1"/>
</dbReference>
<name>A0A2N5IYT9_9BIFI</name>
<dbReference type="Pfam" id="PF03382">
    <property type="entry name" value="DUF285"/>
    <property type="match status" value="2"/>
</dbReference>
<dbReference type="Gene3D" id="2.60.40.3050">
    <property type="match status" value="2"/>
</dbReference>
<feature type="domain" description="Streptococcal pilin isopeptide linkage" evidence="2">
    <location>
        <begin position="743"/>
        <end position="859"/>
    </location>
</feature>
<keyword evidence="1" id="KW-0812">Transmembrane</keyword>
<dbReference type="InterPro" id="IPR022464">
    <property type="entry name" value="Strep_pil_isopept_link"/>
</dbReference>
<gene>
    <name evidence="4" type="ORF">CGZ88_1608</name>
</gene>
<keyword evidence="5" id="KW-1185">Reference proteome</keyword>
<organism evidence="4 5">
    <name type="scientific">Bifidobacterium anseris</name>
    <dbReference type="NCBI Taxonomy" id="2020963"/>
    <lineage>
        <taxon>Bacteria</taxon>
        <taxon>Bacillati</taxon>
        <taxon>Actinomycetota</taxon>
        <taxon>Actinomycetes</taxon>
        <taxon>Bifidobacteriales</taxon>
        <taxon>Bifidobacteriaceae</taxon>
        <taxon>Bifidobacterium</taxon>
    </lineage>
</organism>
<feature type="domain" description="DUF7601" evidence="3">
    <location>
        <begin position="616"/>
        <end position="732"/>
    </location>
</feature>
<feature type="domain" description="Streptococcal pilin isopeptide linkage" evidence="2">
    <location>
        <begin position="511"/>
        <end position="610"/>
    </location>
</feature>
<evidence type="ECO:0000313" key="4">
    <source>
        <dbReference type="EMBL" id="PLS27123.1"/>
    </source>
</evidence>
<dbReference type="SUPFAM" id="SSF52058">
    <property type="entry name" value="L domain-like"/>
    <property type="match status" value="1"/>
</dbReference>
<comment type="caution">
    <text evidence="4">The sequence shown here is derived from an EMBL/GenBank/DDBJ whole genome shotgun (WGS) entry which is preliminary data.</text>
</comment>
<feature type="transmembrane region" description="Helical" evidence="1">
    <location>
        <begin position="872"/>
        <end position="890"/>
    </location>
</feature>
<dbReference type="NCBIfam" id="TIGR03786">
    <property type="entry name" value="strep_pil_rpt"/>
    <property type="match status" value="2"/>
</dbReference>
<protein>
    <submittedName>
        <fullName evidence="4">Peptidase</fullName>
    </submittedName>
</protein>
<dbReference type="InterPro" id="IPR032675">
    <property type="entry name" value="LRR_dom_sf"/>
</dbReference>
<evidence type="ECO:0000256" key="1">
    <source>
        <dbReference type="SAM" id="Phobius"/>
    </source>
</evidence>
<keyword evidence="1" id="KW-0472">Membrane</keyword>
<dbReference type="InterPro" id="IPR042229">
    <property type="entry name" value="Listeria/Bacterioides_rpt_sf"/>
</dbReference>
<reference evidence="4 5" key="1">
    <citation type="submission" date="2017-07" db="EMBL/GenBank/DDBJ databases">
        <title>Bifidobacterium novel species.</title>
        <authorList>
            <person name="Lugli G.A."/>
            <person name="Milani C."/>
            <person name="Duranti S."/>
            <person name="Mangifesta M."/>
        </authorList>
    </citation>
    <scope>NUCLEOTIDE SEQUENCE [LARGE SCALE GENOMIC DNA]</scope>
    <source>
        <strain evidence="5">Goo31D</strain>
    </source>
</reference>
<dbReference type="InterPro" id="IPR011889">
    <property type="entry name" value="Liste_lipo_26"/>
</dbReference>
<dbReference type="NCBIfam" id="TIGR02167">
    <property type="entry name" value="Liste_lipo_26"/>
    <property type="match status" value="8"/>
</dbReference>
<feature type="non-terminal residue" evidence="4">
    <location>
        <position position="1"/>
    </location>
</feature>
<keyword evidence="1" id="KW-1133">Transmembrane helix</keyword>
<dbReference type="Pfam" id="PF12892">
    <property type="entry name" value="FctA"/>
    <property type="match status" value="2"/>
</dbReference>
<dbReference type="PANTHER" id="PTHR45661:SF3">
    <property type="entry name" value="IG-LIKE DOMAIN-CONTAINING PROTEIN"/>
    <property type="match status" value="1"/>
</dbReference>